<dbReference type="Proteomes" id="UP001341840">
    <property type="component" value="Unassembled WGS sequence"/>
</dbReference>
<feature type="region of interest" description="Disordered" evidence="1">
    <location>
        <begin position="74"/>
        <end position="119"/>
    </location>
</feature>
<sequence>MAGYTPHSGSISEMGSVPTPQTQSVAASTPIETTMEREPVFTPGASLQIDAQPSQSARLWIEIRCVPMITASPRLDELSPRRNKPPQGGEVNPCPRILGIHNCEDTDPTMDSSKSALLE</sequence>
<evidence type="ECO:0000313" key="3">
    <source>
        <dbReference type="Proteomes" id="UP001341840"/>
    </source>
</evidence>
<feature type="compositionally biased region" description="Polar residues" evidence="1">
    <location>
        <begin position="7"/>
        <end position="32"/>
    </location>
</feature>
<name>A0ABU6WAC6_9FABA</name>
<reference evidence="2 3" key="1">
    <citation type="journal article" date="2023" name="Plants (Basel)">
        <title>Bridging the Gap: Combining Genomics and Transcriptomics Approaches to Understand Stylosanthes scabra, an Orphan Legume from the Brazilian Caatinga.</title>
        <authorList>
            <person name="Ferreira-Neto J.R.C."/>
            <person name="da Silva M.D."/>
            <person name="Binneck E."/>
            <person name="de Melo N.F."/>
            <person name="da Silva R.H."/>
            <person name="de Melo A.L.T.M."/>
            <person name="Pandolfi V."/>
            <person name="Bustamante F.O."/>
            <person name="Brasileiro-Vidal A.C."/>
            <person name="Benko-Iseppon A.M."/>
        </authorList>
    </citation>
    <scope>NUCLEOTIDE SEQUENCE [LARGE SCALE GENOMIC DNA]</scope>
    <source>
        <tissue evidence="2">Leaves</tissue>
    </source>
</reference>
<dbReference type="EMBL" id="JASCZI010181289">
    <property type="protein sequence ID" value="MED6181088.1"/>
    <property type="molecule type" value="Genomic_DNA"/>
</dbReference>
<evidence type="ECO:0000313" key="2">
    <source>
        <dbReference type="EMBL" id="MED6181088.1"/>
    </source>
</evidence>
<gene>
    <name evidence="2" type="ORF">PIB30_016426</name>
</gene>
<comment type="caution">
    <text evidence="2">The sequence shown here is derived from an EMBL/GenBank/DDBJ whole genome shotgun (WGS) entry which is preliminary data.</text>
</comment>
<protein>
    <submittedName>
        <fullName evidence="2">Uncharacterized protein</fullName>
    </submittedName>
</protein>
<accession>A0ABU6WAC6</accession>
<evidence type="ECO:0000256" key="1">
    <source>
        <dbReference type="SAM" id="MobiDB-lite"/>
    </source>
</evidence>
<organism evidence="2 3">
    <name type="scientific">Stylosanthes scabra</name>
    <dbReference type="NCBI Taxonomy" id="79078"/>
    <lineage>
        <taxon>Eukaryota</taxon>
        <taxon>Viridiplantae</taxon>
        <taxon>Streptophyta</taxon>
        <taxon>Embryophyta</taxon>
        <taxon>Tracheophyta</taxon>
        <taxon>Spermatophyta</taxon>
        <taxon>Magnoliopsida</taxon>
        <taxon>eudicotyledons</taxon>
        <taxon>Gunneridae</taxon>
        <taxon>Pentapetalae</taxon>
        <taxon>rosids</taxon>
        <taxon>fabids</taxon>
        <taxon>Fabales</taxon>
        <taxon>Fabaceae</taxon>
        <taxon>Papilionoideae</taxon>
        <taxon>50 kb inversion clade</taxon>
        <taxon>dalbergioids sensu lato</taxon>
        <taxon>Dalbergieae</taxon>
        <taxon>Pterocarpus clade</taxon>
        <taxon>Stylosanthes</taxon>
    </lineage>
</organism>
<keyword evidence="3" id="KW-1185">Reference proteome</keyword>
<feature type="region of interest" description="Disordered" evidence="1">
    <location>
        <begin position="1"/>
        <end position="34"/>
    </location>
</feature>
<proteinExistence type="predicted"/>
<feature type="compositionally biased region" description="Polar residues" evidence="1">
    <location>
        <begin position="109"/>
        <end position="119"/>
    </location>
</feature>